<keyword evidence="3" id="KW-1185">Reference proteome</keyword>
<evidence type="ECO:0000313" key="2">
    <source>
        <dbReference type="EMBL" id="CAH0515544.1"/>
    </source>
</evidence>
<name>A0ABN8CU01_9STRA</name>
<protein>
    <submittedName>
        <fullName evidence="2">Uncharacterized protein</fullName>
    </submittedName>
</protein>
<evidence type="ECO:0000313" key="3">
    <source>
        <dbReference type="Proteomes" id="UP001158986"/>
    </source>
</evidence>
<organism evidence="2 3">
    <name type="scientific">Peronospora belbahrii</name>
    <dbReference type="NCBI Taxonomy" id="622444"/>
    <lineage>
        <taxon>Eukaryota</taxon>
        <taxon>Sar</taxon>
        <taxon>Stramenopiles</taxon>
        <taxon>Oomycota</taxon>
        <taxon>Peronosporomycetes</taxon>
        <taxon>Peronosporales</taxon>
        <taxon>Peronosporaceae</taxon>
        <taxon>Peronospora</taxon>
    </lineage>
</organism>
<dbReference type="Proteomes" id="UP001158986">
    <property type="component" value="Unassembled WGS sequence"/>
</dbReference>
<dbReference type="EMBL" id="CAKLCB010000114">
    <property type="protein sequence ID" value="CAH0515544.1"/>
    <property type="molecule type" value="Genomic_DNA"/>
</dbReference>
<keyword evidence="1" id="KW-0175">Coiled coil</keyword>
<evidence type="ECO:0000256" key="1">
    <source>
        <dbReference type="SAM" id="Coils"/>
    </source>
</evidence>
<comment type="caution">
    <text evidence="2">The sequence shown here is derived from an EMBL/GenBank/DDBJ whole genome shotgun (WGS) entry which is preliminary data.</text>
</comment>
<reference evidence="2 3" key="1">
    <citation type="submission" date="2021-11" db="EMBL/GenBank/DDBJ databases">
        <authorList>
            <person name="Islam A."/>
            <person name="Islam S."/>
            <person name="Flora M.S."/>
            <person name="Rahman M."/>
            <person name="Ziaur R.M."/>
            <person name="Epstein J.H."/>
            <person name="Hassan M."/>
            <person name="Klassen M."/>
            <person name="Woodard K."/>
            <person name="Webb A."/>
            <person name="Webby R.J."/>
            <person name="El Zowalaty M.E."/>
        </authorList>
    </citation>
    <scope>NUCLEOTIDE SEQUENCE [LARGE SCALE GENOMIC DNA]</scope>
    <source>
        <strain evidence="2">Pbs1</strain>
    </source>
</reference>
<proteinExistence type="predicted"/>
<gene>
    <name evidence="2" type="ORF">PBS001_LOCUS2252</name>
</gene>
<sequence>MKSVADELKEFMDKMKKATEKLKEVGLEKIKIVDTLFKNQLFEKYESYMRSAFGSKSDMVIIKMLEDNLGDTIVAKQIAAGDELMAEWRTKQFKLWLIEGKQPDDVKSKSKTNAADELLKQVWRTYEIFHGKRKVT</sequence>
<accession>A0ABN8CU01</accession>
<feature type="coiled-coil region" evidence="1">
    <location>
        <begin position="1"/>
        <end position="28"/>
    </location>
</feature>